<dbReference type="NCBIfam" id="TIGR00350">
    <property type="entry name" value="lytR_cpsA_psr"/>
    <property type="match status" value="1"/>
</dbReference>
<feature type="domain" description="Cell envelope-related transcriptional attenuator" evidence="4">
    <location>
        <begin position="144"/>
        <end position="286"/>
    </location>
</feature>
<dbReference type="Gene3D" id="3.40.630.190">
    <property type="entry name" value="LCP protein"/>
    <property type="match status" value="1"/>
</dbReference>
<dbReference type="InterPro" id="IPR004474">
    <property type="entry name" value="LytR_CpsA_psr"/>
</dbReference>
<organism evidence="5 6">
    <name type="scientific">Mogibacterium diversum</name>
    <dbReference type="NCBI Taxonomy" id="114527"/>
    <lineage>
        <taxon>Bacteria</taxon>
        <taxon>Bacillati</taxon>
        <taxon>Bacillota</taxon>
        <taxon>Clostridia</taxon>
        <taxon>Peptostreptococcales</taxon>
        <taxon>Anaerovoracaceae</taxon>
        <taxon>Mogibacterium</taxon>
    </lineage>
</organism>
<dbReference type="PANTHER" id="PTHR33392">
    <property type="entry name" value="POLYISOPRENYL-TEICHOIC ACID--PEPTIDOGLYCAN TEICHOIC ACID TRANSFERASE TAGU"/>
    <property type="match status" value="1"/>
</dbReference>
<dbReference type="PANTHER" id="PTHR33392:SF6">
    <property type="entry name" value="POLYISOPRENYL-TEICHOIC ACID--PEPTIDOGLYCAN TEICHOIC ACID TRANSFERASE TAGU"/>
    <property type="match status" value="1"/>
</dbReference>
<protein>
    <recommendedName>
        <fullName evidence="4">Cell envelope-related transcriptional attenuator domain-containing protein</fullName>
    </recommendedName>
</protein>
<keyword evidence="3" id="KW-0472">Membrane</keyword>
<accession>A0A2S0L641</accession>
<proteinExistence type="inferred from homology"/>
<dbReference type="Proteomes" id="UP000237883">
    <property type="component" value="Chromosome"/>
</dbReference>
<evidence type="ECO:0000259" key="4">
    <source>
        <dbReference type="Pfam" id="PF03816"/>
    </source>
</evidence>
<name>A0A2S0L641_9FIRM</name>
<feature type="transmembrane region" description="Helical" evidence="3">
    <location>
        <begin position="48"/>
        <end position="69"/>
    </location>
</feature>
<keyword evidence="3" id="KW-1133">Transmembrane helix</keyword>
<feature type="region of interest" description="Disordered" evidence="2">
    <location>
        <begin position="366"/>
        <end position="405"/>
    </location>
</feature>
<dbReference type="EMBL" id="CP027228">
    <property type="protein sequence ID" value="AVM48749.1"/>
    <property type="molecule type" value="Genomic_DNA"/>
</dbReference>
<feature type="transmembrane region" description="Helical" evidence="3">
    <location>
        <begin position="21"/>
        <end position="42"/>
    </location>
</feature>
<evidence type="ECO:0000256" key="1">
    <source>
        <dbReference type="ARBA" id="ARBA00006068"/>
    </source>
</evidence>
<sequence length="405" mass="45802">MELKQMSYARNYRKSKFNTFTKIWSLLYLIALLVFVSSMLVLDVVPSKLLLGAFVVLLIISAVFFVQLFRDNIKRSRKVTAFILSLILMVVYTVGTAYAVATHEFLGQVTAKKKAEDAVDVTSKPFNIYISGMDTTGKITEEARSDVNMIITVNPKTHKVLMTSIPRDYLVELQNGEKDKLTHTGLMGIDETTSDVEDLLGIKINYYVKVNYNTLKDLVNSIGGITINSDKAFISYIGKYRFVEGENQLDGAKALAYARERHAYSDGDNHRVRNQQEVLKAIVKKLTGSTTLLTRYNKILKYLAPTMEMNLTRAEVKALVKFQLGKNPKWKFESNSLEGFDAFSTVYSAGNQQLYVMKPDEESIKKARQKIKEIEHPKSKSKSKSKNKNNSDNDVESESSEDDNL</sequence>
<feature type="transmembrane region" description="Helical" evidence="3">
    <location>
        <begin position="81"/>
        <end position="101"/>
    </location>
</feature>
<evidence type="ECO:0000313" key="5">
    <source>
        <dbReference type="EMBL" id="AVM48749.1"/>
    </source>
</evidence>
<evidence type="ECO:0000256" key="2">
    <source>
        <dbReference type="SAM" id="MobiDB-lite"/>
    </source>
</evidence>
<reference evidence="6" key="1">
    <citation type="submission" date="2018-02" db="EMBL/GenBank/DDBJ databases">
        <authorList>
            <person name="Holder M.E."/>
            <person name="Ajami N.J."/>
            <person name="Petrosino J.F."/>
        </authorList>
    </citation>
    <scope>NUCLEOTIDE SEQUENCE [LARGE SCALE GENOMIC DNA]</scope>
    <source>
        <strain evidence="6">CCUG 47132</strain>
    </source>
</reference>
<dbReference type="InterPro" id="IPR050922">
    <property type="entry name" value="LytR/CpsA/Psr_CW_biosynth"/>
</dbReference>
<dbReference type="Pfam" id="PF03816">
    <property type="entry name" value="LytR_cpsA_psr"/>
    <property type="match status" value="1"/>
</dbReference>
<evidence type="ECO:0000313" key="6">
    <source>
        <dbReference type="Proteomes" id="UP000237883"/>
    </source>
</evidence>
<feature type="compositionally biased region" description="Acidic residues" evidence="2">
    <location>
        <begin position="393"/>
        <end position="405"/>
    </location>
</feature>
<dbReference type="KEGG" id="mdv:C5Q96_07745"/>
<evidence type="ECO:0000256" key="3">
    <source>
        <dbReference type="SAM" id="Phobius"/>
    </source>
</evidence>
<gene>
    <name evidence="5" type="ORF">C5Q96_07745</name>
</gene>
<keyword evidence="3" id="KW-0812">Transmembrane</keyword>
<comment type="similarity">
    <text evidence="1">Belongs to the LytR/CpsA/Psr (LCP) family.</text>
</comment>
<feature type="compositionally biased region" description="Basic and acidic residues" evidence="2">
    <location>
        <begin position="366"/>
        <end position="378"/>
    </location>
</feature>
<keyword evidence="6" id="KW-1185">Reference proteome</keyword>
<dbReference type="AlphaFoldDB" id="A0A2S0L641"/>